<dbReference type="InterPro" id="IPR003604">
    <property type="entry name" value="Matrin/U1-like-C_Znf_C2H2"/>
</dbReference>
<evidence type="ECO:0000256" key="1">
    <source>
        <dbReference type="SAM" id="Coils"/>
    </source>
</evidence>
<feature type="region of interest" description="Disordered" evidence="2">
    <location>
        <begin position="513"/>
        <end position="541"/>
    </location>
</feature>
<feature type="coiled-coil region" evidence="1">
    <location>
        <begin position="371"/>
        <end position="401"/>
    </location>
</feature>
<sequence length="600" mass="67514">MDENNMMQNFMAAMGVMSNMMNQFAPAPAQNIYNPAQPTKSDPMPNLGPGYGYGGTSRQHTRSAPAPPPPPLPVDEDIPLPPSYNYPRFLEPEMEKSRKIIEFESSGWSRKNDEELAKEKELSKQQKSLIAAAERAAKINKKLTGYEQTPVYNKSNVPDPALLAQDRPLTNLALTYIPTERNEKTGITNVPFVAQKEVRRQQLLQHKALGVGAYGAQSDSIRGAPMKWEKRKKPQREEKVDWKMTNYYRELTAPLAGSLTFPEPLEKAPNKEEVPCRMVRGPNGDWIEMARNDPHRPPGLYGSIEDEAGQPEEEDLLLDREMRTKPKWHFHSSENWWHCINGVRKETLTGKRSWERGFAGLLDCDSELMKKLRVESARKKALQLLEKLETEEKKKIEAQADTVIGFIEKKVKNEADKIIAAKPVPKGGNAMIPPPMSALPDYGYHNQDVINRTDILTWTSKKGHTNQVSNLSGAQIDSNVAIAGKQQKRQNDGTAMIKRKAPLNWNFVKEGAEKSNPAIGPHDPNLSNGPTPSQKARFVPDNIDPNAAKALFGAITKDKCDICSKSFQNNESARNSHFNSEKHKRKLNNWLRDRNFPAVS</sequence>
<organism evidence="4">
    <name type="scientific">Oikopleura dioica</name>
    <name type="common">Tunicate</name>
    <dbReference type="NCBI Taxonomy" id="34765"/>
    <lineage>
        <taxon>Eukaryota</taxon>
        <taxon>Metazoa</taxon>
        <taxon>Chordata</taxon>
        <taxon>Tunicata</taxon>
        <taxon>Appendicularia</taxon>
        <taxon>Copelata</taxon>
        <taxon>Oikopleuridae</taxon>
        <taxon>Oikopleura</taxon>
    </lineage>
</organism>
<dbReference type="SMART" id="SM00451">
    <property type="entry name" value="ZnF_U1"/>
    <property type="match status" value="1"/>
</dbReference>
<feature type="compositionally biased region" description="Pro residues" evidence="2">
    <location>
        <begin position="65"/>
        <end position="80"/>
    </location>
</feature>
<protein>
    <recommendedName>
        <fullName evidence="3">U1-type domain-containing protein</fullName>
    </recommendedName>
</protein>
<feature type="compositionally biased region" description="Polar residues" evidence="2">
    <location>
        <begin position="31"/>
        <end position="40"/>
    </location>
</feature>
<feature type="region of interest" description="Disordered" evidence="2">
    <location>
        <begin position="31"/>
        <end position="80"/>
    </location>
</feature>
<dbReference type="EMBL" id="FN653015">
    <property type="protein sequence ID" value="CBY20608.1"/>
    <property type="molecule type" value="Genomic_DNA"/>
</dbReference>
<keyword evidence="1" id="KW-0175">Coiled coil</keyword>
<dbReference type="AlphaFoldDB" id="E4WS75"/>
<proteinExistence type="predicted"/>
<dbReference type="InParanoid" id="E4WS75"/>
<keyword evidence="5" id="KW-1185">Reference proteome</keyword>
<evidence type="ECO:0000313" key="5">
    <source>
        <dbReference type="Proteomes" id="UP000001307"/>
    </source>
</evidence>
<reference evidence="4" key="1">
    <citation type="journal article" date="2010" name="Science">
        <title>Plasticity of animal genome architecture unmasked by rapid evolution of a pelagic tunicate.</title>
        <authorList>
            <person name="Denoeud F."/>
            <person name="Henriet S."/>
            <person name="Mungpakdee S."/>
            <person name="Aury J.M."/>
            <person name="Da Silva C."/>
            <person name="Brinkmann H."/>
            <person name="Mikhaleva J."/>
            <person name="Olsen L.C."/>
            <person name="Jubin C."/>
            <person name="Canestro C."/>
            <person name="Bouquet J.M."/>
            <person name="Danks G."/>
            <person name="Poulain J."/>
            <person name="Campsteijn C."/>
            <person name="Adamski M."/>
            <person name="Cross I."/>
            <person name="Yadetie F."/>
            <person name="Muffato M."/>
            <person name="Louis A."/>
            <person name="Butcher S."/>
            <person name="Tsagkogeorga G."/>
            <person name="Konrad A."/>
            <person name="Singh S."/>
            <person name="Jensen M.F."/>
            <person name="Cong E.H."/>
            <person name="Eikeseth-Otteraa H."/>
            <person name="Noel B."/>
            <person name="Anthouard V."/>
            <person name="Porcel B.M."/>
            <person name="Kachouri-Lafond R."/>
            <person name="Nishino A."/>
            <person name="Ugolini M."/>
            <person name="Chourrout P."/>
            <person name="Nishida H."/>
            <person name="Aasland R."/>
            <person name="Huzurbazar S."/>
            <person name="Westhof E."/>
            <person name="Delsuc F."/>
            <person name="Lehrach H."/>
            <person name="Reinhardt R."/>
            <person name="Weissenbach J."/>
            <person name="Roy S.W."/>
            <person name="Artiguenave F."/>
            <person name="Postlethwait J.H."/>
            <person name="Manak J.R."/>
            <person name="Thompson E.M."/>
            <person name="Jaillon O."/>
            <person name="Du Pasquier L."/>
            <person name="Boudinot P."/>
            <person name="Liberles D.A."/>
            <person name="Volff J.N."/>
            <person name="Philippe H."/>
            <person name="Lenhard B."/>
            <person name="Roest Crollius H."/>
            <person name="Wincker P."/>
            <person name="Chourrout D."/>
        </authorList>
    </citation>
    <scope>NUCLEOTIDE SEQUENCE [LARGE SCALE GENOMIC DNA]</scope>
</reference>
<evidence type="ECO:0000256" key="2">
    <source>
        <dbReference type="SAM" id="MobiDB-lite"/>
    </source>
</evidence>
<accession>E4WS75</accession>
<dbReference type="GO" id="GO:0008270">
    <property type="term" value="F:zinc ion binding"/>
    <property type="evidence" value="ECO:0007669"/>
    <property type="project" value="InterPro"/>
</dbReference>
<dbReference type="OrthoDB" id="10381797at2759"/>
<dbReference type="Gene3D" id="3.30.160.60">
    <property type="entry name" value="Classic Zinc Finger"/>
    <property type="match status" value="1"/>
</dbReference>
<evidence type="ECO:0000313" key="4">
    <source>
        <dbReference type="EMBL" id="CBY20608.1"/>
    </source>
</evidence>
<feature type="compositionally biased region" description="Polar residues" evidence="2">
    <location>
        <begin position="525"/>
        <end position="534"/>
    </location>
</feature>
<gene>
    <name evidence="4" type="ORF">GSOID_T00000609001</name>
</gene>
<feature type="domain" description="U1-type" evidence="3">
    <location>
        <begin position="555"/>
        <end position="590"/>
    </location>
</feature>
<name>E4WS75_OIKDI</name>
<dbReference type="GO" id="GO:0003676">
    <property type="term" value="F:nucleic acid binding"/>
    <property type="evidence" value="ECO:0007669"/>
    <property type="project" value="InterPro"/>
</dbReference>
<dbReference type="Proteomes" id="UP000001307">
    <property type="component" value="Unassembled WGS sequence"/>
</dbReference>
<evidence type="ECO:0000259" key="3">
    <source>
        <dbReference type="SMART" id="SM00451"/>
    </source>
</evidence>